<reference evidence="1 2" key="1">
    <citation type="journal article" date="2012" name="Mol. Microbiol.">
        <title>The genetic and structural basis of two distinct terminal side branch residues in stewartan and amylovoran exopolysaccharides and their potential role in host adaptation.</title>
        <authorList>
            <person name="Wang X."/>
            <person name="Yang F."/>
            <person name="von Bodman S.B."/>
        </authorList>
    </citation>
    <scope>NUCLEOTIDE SEQUENCE [LARGE SCALE GENOMIC DNA]</scope>
    <source>
        <strain evidence="1 2">DC283</strain>
    </source>
</reference>
<dbReference type="STRING" id="660596.DSJ_10920"/>
<dbReference type="PATRIC" id="fig|660596.6.peg.5484"/>
<evidence type="ECO:0000313" key="2">
    <source>
        <dbReference type="Proteomes" id="UP000005050"/>
    </source>
</evidence>
<gene>
    <name evidence="1" type="ORF">CKS_1642</name>
</gene>
<organism evidence="1 2">
    <name type="scientific">Pantoea stewartii subsp. stewartii DC283</name>
    <dbReference type="NCBI Taxonomy" id="660596"/>
    <lineage>
        <taxon>Bacteria</taxon>
        <taxon>Pseudomonadati</taxon>
        <taxon>Pseudomonadota</taxon>
        <taxon>Gammaproteobacteria</taxon>
        <taxon>Enterobacterales</taxon>
        <taxon>Erwiniaceae</taxon>
        <taxon>Pantoea</taxon>
    </lineage>
</organism>
<evidence type="ECO:0000313" key="1">
    <source>
        <dbReference type="EMBL" id="EHT97601.1"/>
    </source>
</evidence>
<sequence length="37" mass="4210">MRLQIASGGVLKYDPIAYDQYKAKRKGKVNHENQSSD</sequence>
<protein>
    <submittedName>
        <fullName evidence="1">Uncharacterized protein</fullName>
    </submittedName>
</protein>
<dbReference type="AlphaFoldDB" id="H3RLZ0"/>
<comment type="caution">
    <text evidence="1">The sequence shown here is derived from an EMBL/GenBank/DDBJ whole genome shotgun (WGS) entry which is preliminary data.</text>
</comment>
<dbReference type="EMBL" id="AHIE01000058">
    <property type="protein sequence ID" value="EHT97601.1"/>
    <property type="molecule type" value="Genomic_DNA"/>
</dbReference>
<accession>H3RLZ0</accession>
<proteinExistence type="predicted"/>
<dbReference type="Proteomes" id="UP000005050">
    <property type="component" value="Unassembled WGS sequence"/>
</dbReference>
<name>H3RLZ0_PANSE</name>